<keyword evidence="3 8" id="KW-0863">Zinc-finger</keyword>
<evidence type="ECO:0000313" key="10">
    <source>
        <dbReference type="EMBL" id="PKA66548.1"/>
    </source>
</evidence>
<dbReference type="SUPFAM" id="SSF57667">
    <property type="entry name" value="beta-beta-alpha zinc fingers"/>
    <property type="match status" value="3"/>
</dbReference>
<protein>
    <submittedName>
        <fullName evidence="10">Putative zinc finger protein</fullName>
    </submittedName>
</protein>
<accession>A0A2I0BFH4</accession>
<organism evidence="10 11">
    <name type="scientific">Apostasia shenzhenica</name>
    <dbReference type="NCBI Taxonomy" id="1088818"/>
    <lineage>
        <taxon>Eukaryota</taxon>
        <taxon>Viridiplantae</taxon>
        <taxon>Streptophyta</taxon>
        <taxon>Embryophyta</taxon>
        <taxon>Tracheophyta</taxon>
        <taxon>Spermatophyta</taxon>
        <taxon>Magnoliopsida</taxon>
        <taxon>Liliopsida</taxon>
        <taxon>Asparagales</taxon>
        <taxon>Orchidaceae</taxon>
        <taxon>Apostasioideae</taxon>
        <taxon>Apostasia</taxon>
    </lineage>
</organism>
<dbReference type="Pfam" id="PF00096">
    <property type="entry name" value="zf-C2H2"/>
    <property type="match status" value="4"/>
</dbReference>
<dbReference type="AlphaFoldDB" id="A0A2I0BFH4"/>
<keyword evidence="7" id="KW-0539">Nucleus</keyword>
<feature type="domain" description="C2H2-type" evidence="9">
    <location>
        <begin position="192"/>
        <end position="216"/>
    </location>
</feature>
<evidence type="ECO:0000256" key="8">
    <source>
        <dbReference type="PROSITE-ProRule" id="PRU00042"/>
    </source>
</evidence>
<name>A0A2I0BFH4_9ASPA</name>
<evidence type="ECO:0000256" key="6">
    <source>
        <dbReference type="ARBA" id="ARBA00023163"/>
    </source>
</evidence>
<dbReference type="PROSITE" id="PS50157">
    <property type="entry name" value="ZINC_FINGER_C2H2_2"/>
    <property type="match status" value="7"/>
</dbReference>
<gene>
    <name evidence="10" type="ORF">AXF42_Ash003202</name>
</gene>
<dbReference type="EMBL" id="KZ451885">
    <property type="protein sequence ID" value="PKA66548.1"/>
    <property type="molecule type" value="Genomic_DNA"/>
</dbReference>
<feature type="domain" description="C2H2-type" evidence="9">
    <location>
        <begin position="126"/>
        <end position="156"/>
    </location>
</feature>
<dbReference type="PANTHER" id="PTHR46179:SF13">
    <property type="entry name" value="C2H2-TYPE DOMAIN-CONTAINING PROTEIN"/>
    <property type="match status" value="1"/>
</dbReference>
<dbReference type="InterPro" id="IPR036236">
    <property type="entry name" value="Znf_C2H2_sf"/>
</dbReference>
<evidence type="ECO:0000259" key="9">
    <source>
        <dbReference type="PROSITE" id="PS50157"/>
    </source>
</evidence>
<dbReference type="InterPro" id="IPR051061">
    <property type="entry name" value="Zinc_finger_trans_reg"/>
</dbReference>
<keyword evidence="11" id="KW-1185">Reference proteome</keyword>
<feature type="domain" description="C2H2-type" evidence="9">
    <location>
        <begin position="281"/>
        <end position="311"/>
    </location>
</feature>
<evidence type="ECO:0000256" key="1">
    <source>
        <dbReference type="ARBA" id="ARBA00004123"/>
    </source>
</evidence>
<dbReference type="OrthoDB" id="427030at2759"/>
<feature type="domain" description="C2H2-type" evidence="9">
    <location>
        <begin position="163"/>
        <end position="187"/>
    </location>
</feature>
<keyword evidence="2" id="KW-0479">Metal-binding</keyword>
<comment type="subcellular location">
    <subcellularLocation>
        <location evidence="1">Nucleus</location>
    </subcellularLocation>
</comment>
<dbReference type="GO" id="GO:0006357">
    <property type="term" value="P:regulation of transcription by RNA polymerase II"/>
    <property type="evidence" value="ECO:0007669"/>
    <property type="project" value="TreeGrafter"/>
</dbReference>
<reference evidence="10 11" key="1">
    <citation type="journal article" date="2017" name="Nature">
        <title>The Apostasia genome and the evolution of orchids.</title>
        <authorList>
            <person name="Zhang G.Q."/>
            <person name="Liu K.W."/>
            <person name="Li Z."/>
            <person name="Lohaus R."/>
            <person name="Hsiao Y.Y."/>
            <person name="Niu S.C."/>
            <person name="Wang J.Y."/>
            <person name="Lin Y.C."/>
            <person name="Xu Q."/>
            <person name="Chen L.J."/>
            <person name="Yoshida K."/>
            <person name="Fujiwara S."/>
            <person name="Wang Z.W."/>
            <person name="Zhang Y.Q."/>
            <person name="Mitsuda N."/>
            <person name="Wang M."/>
            <person name="Liu G.H."/>
            <person name="Pecoraro L."/>
            <person name="Huang H.X."/>
            <person name="Xiao X.J."/>
            <person name="Lin M."/>
            <person name="Wu X.Y."/>
            <person name="Wu W.L."/>
            <person name="Chen Y.Y."/>
            <person name="Chang S.B."/>
            <person name="Sakamoto S."/>
            <person name="Ohme-Takagi M."/>
            <person name="Yagi M."/>
            <person name="Zeng S.J."/>
            <person name="Shen C.Y."/>
            <person name="Yeh C.M."/>
            <person name="Luo Y.B."/>
            <person name="Tsai W.C."/>
            <person name="Van de Peer Y."/>
            <person name="Liu Z.J."/>
        </authorList>
    </citation>
    <scope>NUCLEOTIDE SEQUENCE [LARGE SCALE GENOMIC DNA]</scope>
    <source>
        <strain evidence="11">cv. Shenzhen</strain>
        <tissue evidence="10">Stem</tissue>
    </source>
</reference>
<dbReference type="GO" id="GO:0008270">
    <property type="term" value="F:zinc ion binding"/>
    <property type="evidence" value="ECO:0007669"/>
    <property type="project" value="UniProtKB-KW"/>
</dbReference>
<dbReference type="STRING" id="1088818.A0A2I0BFH4"/>
<evidence type="ECO:0000256" key="2">
    <source>
        <dbReference type="ARBA" id="ARBA00022723"/>
    </source>
</evidence>
<dbReference type="PANTHER" id="PTHR46179">
    <property type="entry name" value="ZINC FINGER PROTEIN"/>
    <property type="match status" value="1"/>
</dbReference>
<evidence type="ECO:0000256" key="3">
    <source>
        <dbReference type="ARBA" id="ARBA00022771"/>
    </source>
</evidence>
<keyword evidence="5" id="KW-0805">Transcription regulation</keyword>
<dbReference type="GO" id="GO:0080084">
    <property type="term" value="F:5S rDNA binding"/>
    <property type="evidence" value="ECO:0007669"/>
    <property type="project" value="TreeGrafter"/>
</dbReference>
<feature type="domain" description="C2H2-type" evidence="9">
    <location>
        <begin position="97"/>
        <end position="126"/>
    </location>
</feature>
<proteinExistence type="predicted"/>
<feature type="domain" description="C2H2-type" evidence="9">
    <location>
        <begin position="312"/>
        <end position="341"/>
    </location>
</feature>
<dbReference type="InterPro" id="IPR013087">
    <property type="entry name" value="Znf_C2H2_type"/>
</dbReference>
<evidence type="ECO:0000256" key="7">
    <source>
        <dbReference type="ARBA" id="ARBA00023242"/>
    </source>
</evidence>
<sequence length="397" mass="46342">MVATSEGDDKLRPIFRDIRRYYCEYCGICRSKKSLIMSHMQSHHQVELKEAAVNGVHAQKQELRQKLCYACEECDAIFKKPSYLLQHKQSHSVERLFTCPFEDCHSSYRRKDHLNRHLLTHQGRVFYCPSENCNQKFSYEGNVIKHVKNFHNDNASCEGEKKHLCQVPRCGNAFKHASQLWNHKDSHGERLHVCQEPGCGKAFKYPSRLRKHEDSHVKLECLEIICGEPGCLKSFTNAEFLKAHVQSCHKYFKCEVCGSQQLRKNFKRHQIAHQGILTERLKCSFDGCGHTFSNKSNVNKHVKAIHKELKPFSCHMSGCRLKFTYKHVRDKHERTHIYEQGDFLEVDSQRPRQKGGRKRQGIDIEMLTRKRIVPLDQSSILDNGTDYLRWLLSGDDQ</sequence>
<feature type="domain" description="C2H2-type" evidence="9">
    <location>
        <begin position="69"/>
        <end position="96"/>
    </location>
</feature>
<dbReference type="GO" id="GO:0005730">
    <property type="term" value="C:nucleolus"/>
    <property type="evidence" value="ECO:0007669"/>
    <property type="project" value="TreeGrafter"/>
</dbReference>
<keyword evidence="6" id="KW-0804">Transcription</keyword>
<dbReference type="Proteomes" id="UP000236161">
    <property type="component" value="Unassembled WGS sequence"/>
</dbReference>
<dbReference type="Gene3D" id="3.30.160.60">
    <property type="entry name" value="Classic Zinc Finger"/>
    <property type="match status" value="5"/>
</dbReference>
<evidence type="ECO:0000313" key="11">
    <source>
        <dbReference type="Proteomes" id="UP000236161"/>
    </source>
</evidence>
<keyword evidence="4" id="KW-0862">Zinc</keyword>
<dbReference type="GO" id="GO:0003700">
    <property type="term" value="F:DNA-binding transcription factor activity"/>
    <property type="evidence" value="ECO:0007669"/>
    <property type="project" value="TreeGrafter"/>
</dbReference>
<evidence type="ECO:0000256" key="4">
    <source>
        <dbReference type="ARBA" id="ARBA00022833"/>
    </source>
</evidence>
<evidence type="ECO:0000256" key="5">
    <source>
        <dbReference type="ARBA" id="ARBA00023015"/>
    </source>
</evidence>
<dbReference type="PROSITE" id="PS00028">
    <property type="entry name" value="ZINC_FINGER_C2H2_1"/>
    <property type="match status" value="7"/>
</dbReference>
<dbReference type="SMART" id="SM00355">
    <property type="entry name" value="ZnF_C2H2"/>
    <property type="match status" value="10"/>
</dbReference>